<feature type="compositionally biased region" description="Basic and acidic residues" evidence="1">
    <location>
        <begin position="27"/>
        <end position="36"/>
    </location>
</feature>
<protein>
    <submittedName>
        <fullName evidence="4">Molybdopterin-dependent oxidoreductase-like protein</fullName>
    </submittedName>
</protein>
<dbReference type="Proteomes" id="UP000253490">
    <property type="component" value="Unassembled WGS sequence"/>
</dbReference>
<dbReference type="EMBL" id="QNRX01000018">
    <property type="protein sequence ID" value="RBP59673.1"/>
    <property type="molecule type" value="Genomic_DNA"/>
</dbReference>
<feature type="compositionally biased region" description="Low complexity" evidence="1">
    <location>
        <begin position="38"/>
        <end position="52"/>
    </location>
</feature>
<dbReference type="AlphaFoldDB" id="A0A366I1L4"/>
<feature type="domain" description="Oxidoreductase molybdopterin-binding" evidence="3">
    <location>
        <begin position="87"/>
        <end position="176"/>
    </location>
</feature>
<dbReference type="InterPro" id="IPR000572">
    <property type="entry name" value="OxRdtase_Mopterin-bd_dom"/>
</dbReference>
<dbReference type="OrthoDB" id="5241952at2"/>
<dbReference type="PROSITE" id="PS51257">
    <property type="entry name" value="PROKAR_LIPOPROTEIN"/>
    <property type="match status" value="1"/>
</dbReference>
<organism evidence="4 5">
    <name type="scientific">Alkalibaculum bacchi</name>
    <dbReference type="NCBI Taxonomy" id="645887"/>
    <lineage>
        <taxon>Bacteria</taxon>
        <taxon>Bacillati</taxon>
        <taxon>Bacillota</taxon>
        <taxon>Clostridia</taxon>
        <taxon>Eubacteriales</taxon>
        <taxon>Eubacteriaceae</taxon>
        <taxon>Alkalibaculum</taxon>
    </lineage>
</organism>
<proteinExistence type="predicted"/>
<dbReference type="Gene3D" id="3.90.420.10">
    <property type="entry name" value="Oxidoreductase, molybdopterin-binding domain"/>
    <property type="match status" value="1"/>
</dbReference>
<name>A0A366I1L4_9FIRM</name>
<sequence length="177" mass="19215">MKKKILSLIMIALLGFMLVACSSEQEKTSTEAEKPADTGAQTETETEGQEPTFTIAIEAGEESIEITEKNIGEIKEINLTAMIISKKGEETNEYTGMLLKDVLAYANVGEYTSLELEAIDGYVVEYTKEMAESDGTILAYIVDGEVLGEEAGPIQSLIDGDPAKNSVKQLAKIRVIK</sequence>
<dbReference type="SUPFAM" id="SSF56524">
    <property type="entry name" value="Oxidoreductase molybdopterin-binding domain"/>
    <property type="match status" value="1"/>
</dbReference>
<evidence type="ECO:0000313" key="4">
    <source>
        <dbReference type="EMBL" id="RBP59673.1"/>
    </source>
</evidence>
<dbReference type="InterPro" id="IPR036374">
    <property type="entry name" value="OxRdtase_Mopterin-bd_sf"/>
</dbReference>
<gene>
    <name evidence="4" type="ORF">DES36_11824</name>
</gene>
<comment type="caution">
    <text evidence="4">The sequence shown here is derived from an EMBL/GenBank/DDBJ whole genome shotgun (WGS) entry which is preliminary data.</text>
</comment>
<feature type="region of interest" description="Disordered" evidence="1">
    <location>
        <begin position="27"/>
        <end position="52"/>
    </location>
</feature>
<evidence type="ECO:0000313" key="5">
    <source>
        <dbReference type="Proteomes" id="UP000253490"/>
    </source>
</evidence>
<accession>A0A366I1L4</accession>
<keyword evidence="5" id="KW-1185">Reference proteome</keyword>
<dbReference type="Pfam" id="PF00174">
    <property type="entry name" value="Oxidored_molyb"/>
    <property type="match status" value="1"/>
</dbReference>
<dbReference type="RefSeq" id="WP_113921457.1">
    <property type="nucleotide sequence ID" value="NZ_QNRX01000018.1"/>
</dbReference>
<evidence type="ECO:0000256" key="1">
    <source>
        <dbReference type="SAM" id="MobiDB-lite"/>
    </source>
</evidence>
<keyword evidence="2" id="KW-0732">Signal</keyword>
<evidence type="ECO:0000259" key="3">
    <source>
        <dbReference type="Pfam" id="PF00174"/>
    </source>
</evidence>
<feature type="signal peptide" evidence="2">
    <location>
        <begin position="1"/>
        <end position="22"/>
    </location>
</feature>
<feature type="chain" id="PRO_5016966681" evidence="2">
    <location>
        <begin position="23"/>
        <end position="177"/>
    </location>
</feature>
<evidence type="ECO:0000256" key="2">
    <source>
        <dbReference type="SAM" id="SignalP"/>
    </source>
</evidence>
<reference evidence="4 5" key="1">
    <citation type="submission" date="2018-06" db="EMBL/GenBank/DDBJ databases">
        <title>Genomic Encyclopedia of Type Strains, Phase IV (KMG-IV): sequencing the most valuable type-strain genomes for metagenomic binning, comparative biology and taxonomic classification.</title>
        <authorList>
            <person name="Goeker M."/>
        </authorList>
    </citation>
    <scope>NUCLEOTIDE SEQUENCE [LARGE SCALE GENOMIC DNA]</scope>
    <source>
        <strain evidence="4 5">DSM 22112</strain>
    </source>
</reference>